<reference evidence="14 15" key="1">
    <citation type="submission" date="2024-09" db="EMBL/GenBank/DDBJ databases">
        <authorList>
            <person name="Sun Q."/>
            <person name="Mori K."/>
        </authorList>
    </citation>
    <scope>NUCLEOTIDE SEQUENCE [LARGE SCALE GENOMIC DNA]</scope>
    <source>
        <strain evidence="14 15">JCM 1334</strain>
    </source>
</reference>
<dbReference type="Pfam" id="PF13361">
    <property type="entry name" value="UvrD_C"/>
    <property type="match status" value="1"/>
</dbReference>
<feature type="domain" description="UvrD-like helicase ATP-binding" evidence="12">
    <location>
        <begin position="11"/>
        <end position="274"/>
    </location>
</feature>
<keyword evidence="3 11" id="KW-0378">Hydrolase</keyword>
<keyword evidence="6" id="KW-0238">DNA-binding</keyword>
<gene>
    <name evidence="14" type="ORF">ACFFP1_06745</name>
</gene>
<comment type="caution">
    <text evidence="14">The sequence shown here is derived from an EMBL/GenBank/DDBJ whole genome shotgun (WGS) entry which is preliminary data.</text>
</comment>
<evidence type="ECO:0000256" key="6">
    <source>
        <dbReference type="ARBA" id="ARBA00023125"/>
    </source>
</evidence>
<dbReference type="CDD" id="cd17932">
    <property type="entry name" value="DEXQc_UvrD"/>
    <property type="match status" value="1"/>
</dbReference>
<evidence type="ECO:0000256" key="9">
    <source>
        <dbReference type="ARBA" id="ARBA00034808"/>
    </source>
</evidence>
<dbReference type="GO" id="GO:0004386">
    <property type="term" value="F:helicase activity"/>
    <property type="evidence" value="ECO:0007669"/>
    <property type="project" value="UniProtKB-KW"/>
</dbReference>
<evidence type="ECO:0000256" key="5">
    <source>
        <dbReference type="ARBA" id="ARBA00022840"/>
    </source>
</evidence>
<dbReference type="Gene3D" id="1.10.10.160">
    <property type="match status" value="1"/>
</dbReference>
<dbReference type="PROSITE" id="PS51217">
    <property type="entry name" value="UVRD_HELICASE_CTER"/>
    <property type="match status" value="1"/>
</dbReference>
<proteinExistence type="inferred from homology"/>
<keyword evidence="4 11" id="KW-0347">Helicase</keyword>
<organism evidence="14 15">
    <name type="scientific">Arthrobacter ramosus</name>
    <dbReference type="NCBI Taxonomy" id="1672"/>
    <lineage>
        <taxon>Bacteria</taxon>
        <taxon>Bacillati</taxon>
        <taxon>Actinomycetota</taxon>
        <taxon>Actinomycetes</taxon>
        <taxon>Micrococcales</taxon>
        <taxon>Micrococcaceae</taxon>
        <taxon>Arthrobacter</taxon>
    </lineage>
</organism>
<comment type="catalytic activity">
    <reaction evidence="8">
        <text>Couples ATP hydrolysis with the unwinding of duplex DNA by translocating in the 3'-5' direction.</text>
        <dbReference type="EC" id="5.6.2.4"/>
    </reaction>
</comment>
<dbReference type="Gene3D" id="3.40.50.300">
    <property type="entry name" value="P-loop containing nucleotide triphosphate hydrolases"/>
    <property type="match status" value="3"/>
</dbReference>
<dbReference type="PROSITE" id="PS51198">
    <property type="entry name" value="UVRD_HELICASE_ATP_BIND"/>
    <property type="match status" value="1"/>
</dbReference>
<dbReference type="EC" id="5.6.2.4" evidence="9"/>
<dbReference type="GO" id="GO:0016787">
    <property type="term" value="F:hydrolase activity"/>
    <property type="evidence" value="ECO:0007669"/>
    <property type="project" value="UniProtKB-KW"/>
</dbReference>
<dbReference type="PANTHER" id="PTHR11070:SF2">
    <property type="entry name" value="ATP-DEPENDENT DNA HELICASE SRS2"/>
    <property type="match status" value="1"/>
</dbReference>
<comment type="catalytic activity">
    <reaction evidence="10">
        <text>ATP + H2O = ADP + phosphate + H(+)</text>
        <dbReference type="Rhea" id="RHEA:13065"/>
        <dbReference type="ChEBI" id="CHEBI:15377"/>
        <dbReference type="ChEBI" id="CHEBI:15378"/>
        <dbReference type="ChEBI" id="CHEBI:30616"/>
        <dbReference type="ChEBI" id="CHEBI:43474"/>
        <dbReference type="ChEBI" id="CHEBI:456216"/>
        <dbReference type="EC" id="5.6.2.4"/>
    </reaction>
</comment>
<dbReference type="SUPFAM" id="SSF52540">
    <property type="entry name" value="P-loop containing nucleoside triphosphate hydrolases"/>
    <property type="match status" value="1"/>
</dbReference>
<feature type="domain" description="UvrD-like helicase C-terminal" evidence="13">
    <location>
        <begin position="274"/>
        <end position="529"/>
    </location>
</feature>
<evidence type="ECO:0000256" key="10">
    <source>
        <dbReference type="ARBA" id="ARBA00048988"/>
    </source>
</evidence>
<comment type="similarity">
    <text evidence="1">Belongs to the helicase family. UvrD subfamily.</text>
</comment>
<feature type="binding site" evidence="11">
    <location>
        <begin position="32"/>
        <end position="39"/>
    </location>
    <ligand>
        <name>ATP</name>
        <dbReference type="ChEBI" id="CHEBI:30616"/>
    </ligand>
</feature>
<keyword evidence="5 11" id="KW-0067">ATP-binding</keyword>
<dbReference type="RefSeq" id="WP_234748027.1">
    <property type="nucleotide sequence ID" value="NZ_BAAAWN010000001.1"/>
</dbReference>
<dbReference type="EMBL" id="JBHMBC010000007">
    <property type="protein sequence ID" value="MFB9819196.1"/>
    <property type="molecule type" value="Genomic_DNA"/>
</dbReference>
<evidence type="ECO:0000256" key="4">
    <source>
        <dbReference type="ARBA" id="ARBA00022806"/>
    </source>
</evidence>
<evidence type="ECO:0000256" key="11">
    <source>
        <dbReference type="PROSITE-ProRule" id="PRU00560"/>
    </source>
</evidence>
<keyword evidence="7" id="KW-0413">Isomerase</keyword>
<keyword evidence="2 11" id="KW-0547">Nucleotide-binding</keyword>
<evidence type="ECO:0000256" key="2">
    <source>
        <dbReference type="ARBA" id="ARBA00022741"/>
    </source>
</evidence>
<dbReference type="InterPro" id="IPR014017">
    <property type="entry name" value="DNA_helicase_UvrD-like_C"/>
</dbReference>
<dbReference type="InterPro" id="IPR027417">
    <property type="entry name" value="P-loop_NTPase"/>
</dbReference>
<accession>A0ABV5XWR2</accession>
<evidence type="ECO:0000256" key="8">
    <source>
        <dbReference type="ARBA" id="ARBA00034617"/>
    </source>
</evidence>
<evidence type="ECO:0000259" key="13">
    <source>
        <dbReference type="PROSITE" id="PS51217"/>
    </source>
</evidence>
<evidence type="ECO:0000256" key="3">
    <source>
        <dbReference type="ARBA" id="ARBA00022801"/>
    </source>
</evidence>
<evidence type="ECO:0000256" key="1">
    <source>
        <dbReference type="ARBA" id="ARBA00009922"/>
    </source>
</evidence>
<dbReference type="InterPro" id="IPR013986">
    <property type="entry name" value="DExx_box_DNA_helicase_dom_sf"/>
</dbReference>
<dbReference type="Pfam" id="PF00580">
    <property type="entry name" value="UvrD-helicase"/>
    <property type="match status" value="1"/>
</dbReference>
<dbReference type="PANTHER" id="PTHR11070">
    <property type="entry name" value="UVRD / RECB / PCRA DNA HELICASE FAMILY MEMBER"/>
    <property type="match status" value="1"/>
</dbReference>
<evidence type="ECO:0000256" key="7">
    <source>
        <dbReference type="ARBA" id="ARBA00023235"/>
    </source>
</evidence>
<evidence type="ECO:0000259" key="12">
    <source>
        <dbReference type="PROSITE" id="PS51198"/>
    </source>
</evidence>
<dbReference type="Proteomes" id="UP001589702">
    <property type="component" value="Unassembled WGS sequence"/>
</dbReference>
<protein>
    <recommendedName>
        <fullName evidence="9">DNA 3'-5' helicase</fullName>
        <ecNumber evidence="9">5.6.2.4</ecNumber>
    </recommendedName>
</protein>
<evidence type="ECO:0000313" key="15">
    <source>
        <dbReference type="Proteomes" id="UP001589702"/>
    </source>
</evidence>
<dbReference type="Gene3D" id="1.10.486.10">
    <property type="entry name" value="PCRA, domain 4"/>
    <property type="match status" value="1"/>
</dbReference>
<dbReference type="InterPro" id="IPR000212">
    <property type="entry name" value="DNA_helicase_UvrD/REP"/>
</dbReference>
<sequence length="609" mass="67011">MSRFEDEASDVSLSLLQQKAIDSDSGAIVVLAGAGSGKTEVVARRVQRLLTTRDGVGRVLALSYTNKAAEELGERLRLRAGAESERVTTETIHGFAHSLLRQHSTRIGLPIEPEILTRDEDRVELLNQWLSSQGLGIAEDPLERLRKIDINRARAIDTAEVEDWRRALASLPALDYPALLDAALEILALKSVRRQLVRTYTHVVVDEAQNLTPAQYCLLTAMVGSPGEGPSVMLVGDDKQSIISFAGADPDLINRFARSYDAEIIELTENFRSAAIISSLARLIAGELGQDQSPAEPHAAPGSIEFISGADESDEARKISDWVEGLLQLGLPKDAVADGESVKMRAEDIAILGRSASALREIAKALEERDIAFSTSSDAEDWLEGLAGKVVLELIAFNAAARHVSPQWQLARLIDQDPETLKSREQIAATIRSHDNSLVAALAELVDETDMRRFIESLGALVRDSDASTSELASWNADVEEIEKAWRDYNANVDRDSRSWTDFRLFCSRRQRGSATQGVQLLTVHKSQGREFRAVAVVGMNEGQIPDFRAKSDGERASELRTFYVAVTRARRVLLLTRALRRTTRYGQRVTTPSPYLSFAERVTGMGKS</sequence>
<keyword evidence="15" id="KW-1185">Reference proteome</keyword>
<dbReference type="InterPro" id="IPR014016">
    <property type="entry name" value="UvrD-like_ATP-bd"/>
</dbReference>
<evidence type="ECO:0000313" key="14">
    <source>
        <dbReference type="EMBL" id="MFB9819196.1"/>
    </source>
</evidence>
<name>A0ABV5XWR2_ARTRM</name>